<dbReference type="PANTHER" id="PTHR11571">
    <property type="entry name" value="GLUTATHIONE S-TRANSFERASE"/>
    <property type="match status" value="1"/>
</dbReference>
<feature type="domain" description="GST C-terminal" evidence="2">
    <location>
        <begin position="82"/>
        <end position="206"/>
    </location>
</feature>
<dbReference type="SFLD" id="SFLDS00019">
    <property type="entry name" value="Glutathione_Transferase_(cytos"/>
    <property type="match status" value="1"/>
</dbReference>
<name>A0AAN9G2X9_9CAEN</name>
<dbReference type="CDD" id="cd03192">
    <property type="entry name" value="GST_C_Sigma_like"/>
    <property type="match status" value="1"/>
</dbReference>
<evidence type="ECO:0000313" key="4">
    <source>
        <dbReference type="Proteomes" id="UP001374579"/>
    </source>
</evidence>
<evidence type="ECO:0000313" key="3">
    <source>
        <dbReference type="EMBL" id="KAK7092015.1"/>
    </source>
</evidence>
<dbReference type="InterPro" id="IPR040079">
    <property type="entry name" value="Glutathione_S-Trfase"/>
</dbReference>
<accession>A0AAN9G2X9</accession>
<dbReference type="FunFam" id="1.20.1050.10:FF:000030">
    <property type="entry name" value="Glutathione S-transferase S1"/>
    <property type="match status" value="1"/>
</dbReference>
<proteinExistence type="predicted"/>
<dbReference type="AlphaFoldDB" id="A0AAN9G2X9"/>
<dbReference type="SUPFAM" id="SSF47616">
    <property type="entry name" value="GST C-terminal domain-like"/>
    <property type="match status" value="1"/>
</dbReference>
<dbReference type="Gene3D" id="3.40.30.10">
    <property type="entry name" value="Glutaredoxin"/>
    <property type="match status" value="1"/>
</dbReference>
<dbReference type="Pfam" id="PF14497">
    <property type="entry name" value="GST_C_3"/>
    <property type="match status" value="1"/>
</dbReference>
<sequence>MASIKLYYFNSRGRGEVLRLLLAASGKEWEDVRFTGEEWPEKYKPNAPFGQAPYIEHNGKYYGQSLAIANFLAREFGLAGKTNLESLRVAEVVQLVQDFISCLVKIFYEKDDAKKVELFTNLKEKDLPKFFGFFQKLLKENGANGHFVGNQLTLADVWVYDIIKALEETLKVETPAKDYAELQTLTAKVEAQPNIKKYLDKQAAKA</sequence>
<dbReference type="Proteomes" id="UP001374579">
    <property type="component" value="Unassembled WGS sequence"/>
</dbReference>
<dbReference type="PROSITE" id="PS50405">
    <property type="entry name" value="GST_CTER"/>
    <property type="match status" value="1"/>
</dbReference>
<keyword evidence="4" id="KW-1185">Reference proteome</keyword>
<dbReference type="Gene3D" id="1.20.1050.10">
    <property type="match status" value="1"/>
</dbReference>
<organism evidence="3 4">
    <name type="scientific">Littorina saxatilis</name>
    <dbReference type="NCBI Taxonomy" id="31220"/>
    <lineage>
        <taxon>Eukaryota</taxon>
        <taxon>Metazoa</taxon>
        <taxon>Spiralia</taxon>
        <taxon>Lophotrochozoa</taxon>
        <taxon>Mollusca</taxon>
        <taxon>Gastropoda</taxon>
        <taxon>Caenogastropoda</taxon>
        <taxon>Littorinimorpha</taxon>
        <taxon>Littorinoidea</taxon>
        <taxon>Littorinidae</taxon>
        <taxon>Littorina</taxon>
    </lineage>
</organism>
<dbReference type="SUPFAM" id="SSF52833">
    <property type="entry name" value="Thioredoxin-like"/>
    <property type="match status" value="1"/>
</dbReference>
<protein>
    <submittedName>
        <fullName evidence="3">Uncharacterized protein</fullName>
    </submittedName>
</protein>
<evidence type="ECO:0000259" key="1">
    <source>
        <dbReference type="PROSITE" id="PS50404"/>
    </source>
</evidence>
<dbReference type="PANTHER" id="PTHR11571:SF150">
    <property type="entry name" value="GLUTATHIONE S-TRANSFERASE"/>
    <property type="match status" value="1"/>
</dbReference>
<dbReference type="CDD" id="cd03039">
    <property type="entry name" value="GST_N_Sigma_like"/>
    <property type="match status" value="1"/>
</dbReference>
<dbReference type="SFLD" id="SFLDG01205">
    <property type="entry name" value="AMPS.1"/>
    <property type="match status" value="1"/>
</dbReference>
<gene>
    <name evidence="3" type="ORF">V1264_009626</name>
</gene>
<dbReference type="InterPro" id="IPR004045">
    <property type="entry name" value="Glutathione_S-Trfase_N"/>
</dbReference>
<dbReference type="SFLD" id="SFLDG00363">
    <property type="entry name" value="AMPS_(cytGST):_Alpha-__Mu-__Pi"/>
    <property type="match status" value="1"/>
</dbReference>
<dbReference type="EMBL" id="JBAMIC010000022">
    <property type="protein sequence ID" value="KAK7092015.1"/>
    <property type="molecule type" value="Genomic_DNA"/>
</dbReference>
<dbReference type="GO" id="GO:0004364">
    <property type="term" value="F:glutathione transferase activity"/>
    <property type="evidence" value="ECO:0007669"/>
    <property type="project" value="TreeGrafter"/>
</dbReference>
<dbReference type="InterPro" id="IPR036282">
    <property type="entry name" value="Glutathione-S-Trfase_C_sf"/>
</dbReference>
<dbReference type="InterPro" id="IPR004046">
    <property type="entry name" value="GST_C"/>
</dbReference>
<reference evidence="3 4" key="1">
    <citation type="submission" date="2024-02" db="EMBL/GenBank/DDBJ databases">
        <title>Chromosome-scale genome assembly of the rough periwinkle Littorina saxatilis.</title>
        <authorList>
            <person name="De Jode A."/>
            <person name="Faria R."/>
            <person name="Formenti G."/>
            <person name="Sims Y."/>
            <person name="Smith T.P."/>
            <person name="Tracey A."/>
            <person name="Wood J.M.D."/>
            <person name="Zagrodzka Z.B."/>
            <person name="Johannesson K."/>
            <person name="Butlin R.K."/>
            <person name="Leder E.H."/>
        </authorList>
    </citation>
    <scope>NUCLEOTIDE SEQUENCE [LARGE SCALE GENOMIC DNA]</scope>
    <source>
        <strain evidence="3">Snail1</strain>
        <tissue evidence="3">Muscle</tissue>
    </source>
</reference>
<comment type="caution">
    <text evidence="3">The sequence shown here is derived from an EMBL/GenBank/DDBJ whole genome shotgun (WGS) entry which is preliminary data.</text>
</comment>
<dbReference type="InterPro" id="IPR050213">
    <property type="entry name" value="GST_superfamily"/>
</dbReference>
<dbReference type="PROSITE" id="PS50404">
    <property type="entry name" value="GST_NTER"/>
    <property type="match status" value="1"/>
</dbReference>
<evidence type="ECO:0000259" key="2">
    <source>
        <dbReference type="PROSITE" id="PS50405"/>
    </source>
</evidence>
<dbReference type="GO" id="GO:0006749">
    <property type="term" value="P:glutathione metabolic process"/>
    <property type="evidence" value="ECO:0007669"/>
    <property type="project" value="TreeGrafter"/>
</dbReference>
<feature type="domain" description="GST N-terminal" evidence="1">
    <location>
        <begin position="2"/>
        <end position="80"/>
    </location>
</feature>
<dbReference type="InterPro" id="IPR036249">
    <property type="entry name" value="Thioredoxin-like_sf"/>
</dbReference>
<dbReference type="Pfam" id="PF02798">
    <property type="entry name" value="GST_N"/>
    <property type="match status" value="1"/>
</dbReference>
<dbReference type="InterPro" id="IPR010987">
    <property type="entry name" value="Glutathione-S-Trfase_C-like"/>
</dbReference>